<evidence type="ECO:0000313" key="1">
    <source>
        <dbReference type="EMBL" id="OAQ65110.1"/>
    </source>
</evidence>
<keyword evidence="2" id="KW-1185">Reference proteome</keyword>
<organism evidence="1 2">
    <name type="scientific">Pochonia chlamydosporia 170</name>
    <dbReference type="NCBI Taxonomy" id="1380566"/>
    <lineage>
        <taxon>Eukaryota</taxon>
        <taxon>Fungi</taxon>
        <taxon>Dikarya</taxon>
        <taxon>Ascomycota</taxon>
        <taxon>Pezizomycotina</taxon>
        <taxon>Sordariomycetes</taxon>
        <taxon>Hypocreomycetidae</taxon>
        <taxon>Hypocreales</taxon>
        <taxon>Clavicipitaceae</taxon>
        <taxon>Pochonia</taxon>
    </lineage>
</organism>
<proteinExistence type="predicted"/>
<protein>
    <submittedName>
        <fullName evidence="1">Uncharacterized protein</fullName>
    </submittedName>
</protein>
<dbReference type="STRING" id="1380566.A0A179FIJ9"/>
<dbReference type="EMBL" id="LSBJ02000005">
    <property type="protein sequence ID" value="OAQ65110.1"/>
    <property type="molecule type" value="Genomic_DNA"/>
</dbReference>
<comment type="caution">
    <text evidence="1">The sequence shown here is derived from an EMBL/GenBank/DDBJ whole genome shotgun (WGS) entry which is preliminary data.</text>
</comment>
<dbReference type="KEGG" id="pchm:VFPPC_13997"/>
<evidence type="ECO:0000313" key="2">
    <source>
        <dbReference type="Proteomes" id="UP000078397"/>
    </source>
</evidence>
<dbReference type="RefSeq" id="XP_018142424.1">
    <property type="nucleotide sequence ID" value="XM_018291768.1"/>
</dbReference>
<name>A0A179FIJ9_METCM</name>
<dbReference type="Proteomes" id="UP000078397">
    <property type="component" value="Unassembled WGS sequence"/>
</dbReference>
<sequence>MAESAGVQRYKAFSSTEQMQQRANTFDNGFAPKTTAPPARLSKVLYFPANRNSDFSLQLHDISAEYHHTIRSSPLGGCELTGDAVMGNRLLFTRLATIKKPQALSTSAKYATGAYIGATEAAITKRRVGDRNEDRELEM</sequence>
<reference evidence="1 2" key="1">
    <citation type="journal article" date="2016" name="PLoS Pathog.">
        <title>Biosynthesis of antibiotic leucinostatins in bio-control fungus Purpureocillium lilacinum and their inhibition on phytophthora revealed by genome mining.</title>
        <authorList>
            <person name="Wang G."/>
            <person name="Liu Z."/>
            <person name="Lin R."/>
            <person name="Li E."/>
            <person name="Mao Z."/>
            <person name="Ling J."/>
            <person name="Yang Y."/>
            <person name="Yin W.B."/>
            <person name="Xie B."/>
        </authorList>
    </citation>
    <scope>NUCLEOTIDE SEQUENCE [LARGE SCALE GENOMIC DNA]</scope>
    <source>
        <strain evidence="1">170</strain>
    </source>
</reference>
<gene>
    <name evidence="1" type="ORF">VFPPC_13997</name>
</gene>
<dbReference type="AlphaFoldDB" id="A0A179FIJ9"/>
<dbReference type="GeneID" id="28855762"/>
<accession>A0A179FIJ9</accession>
<dbReference type="OrthoDB" id="5212373at2759"/>